<comment type="caution">
    <text evidence="1">The sequence shown here is derived from an EMBL/GenBank/DDBJ whole genome shotgun (WGS) entry which is preliminary data.</text>
</comment>
<evidence type="ECO:0000313" key="2">
    <source>
        <dbReference type="Proteomes" id="UP001190700"/>
    </source>
</evidence>
<dbReference type="EMBL" id="LGRX02033529">
    <property type="protein sequence ID" value="KAK3240867.1"/>
    <property type="molecule type" value="Genomic_DNA"/>
</dbReference>
<sequence length="219" mass="24998">MLAVYWFQFIDARWDRHTVDRFATDGINKLLPRFNIRWWCLGTEALDCFSLNNWFEENNWWNPPFGLYIGGGALASMFWLNLKASPRDPPEQFLLSSLKQVKSASGALFTLHEMALVSPGEIPTKHPLAKRVRVNAKRRVGLKLKNQKPLSREVVFSGIPLYVPDTNSVPLIDLLTAAMLIARLSGVVNLFQGWDGRKARFSPAQATLNGMHMEYPQRR</sequence>
<gene>
    <name evidence="1" type="ORF">CYMTET_49333</name>
</gene>
<protein>
    <submittedName>
        <fullName evidence="1">Uncharacterized protein</fullName>
    </submittedName>
</protein>
<name>A0AAE0BSD9_9CHLO</name>
<organism evidence="1 2">
    <name type="scientific">Cymbomonas tetramitiformis</name>
    <dbReference type="NCBI Taxonomy" id="36881"/>
    <lineage>
        <taxon>Eukaryota</taxon>
        <taxon>Viridiplantae</taxon>
        <taxon>Chlorophyta</taxon>
        <taxon>Pyramimonadophyceae</taxon>
        <taxon>Pyramimonadales</taxon>
        <taxon>Pyramimonadaceae</taxon>
        <taxon>Cymbomonas</taxon>
    </lineage>
</organism>
<dbReference type="AlphaFoldDB" id="A0AAE0BSD9"/>
<reference evidence="1 2" key="1">
    <citation type="journal article" date="2015" name="Genome Biol. Evol.">
        <title>Comparative Genomics of a Bacterivorous Green Alga Reveals Evolutionary Causalities and Consequences of Phago-Mixotrophic Mode of Nutrition.</title>
        <authorList>
            <person name="Burns J.A."/>
            <person name="Paasch A."/>
            <person name="Narechania A."/>
            <person name="Kim E."/>
        </authorList>
    </citation>
    <scope>NUCLEOTIDE SEQUENCE [LARGE SCALE GENOMIC DNA]</scope>
    <source>
        <strain evidence="1 2">PLY_AMNH</strain>
    </source>
</reference>
<dbReference type="Proteomes" id="UP001190700">
    <property type="component" value="Unassembled WGS sequence"/>
</dbReference>
<accession>A0AAE0BSD9</accession>
<proteinExistence type="predicted"/>
<evidence type="ECO:0000313" key="1">
    <source>
        <dbReference type="EMBL" id="KAK3240867.1"/>
    </source>
</evidence>
<keyword evidence="2" id="KW-1185">Reference proteome</keyword>